<dbReference type="AlphaFoldDB" id="A0AAC9BLW9"/>
<accession>A0AAC9BLW9</accession>
<name>A0AAC9BLW9_9RALS</name>
<evidence type="ECO:0000256" key="1">
    <source>
        <dbReference type="SAM" id="MobiDB-lite"/>
    </source>
</evidence>
<feature type="compositionally biased region" description="Basic and acidic residues" evidence="1">
    <location>
        <begin position="79"/>
        <end position="98"/>
    </location>
</feature>
<dbReference type="KEGG" id="rin:ACS15_5064"/>
<dbReference type="Proteomes" id="UP000077927">
    <property type="component" value="Chromosome 2"/>
</dbReference>
<dbReference type="EMBL" id="CP012606">
    <property type="protein sequence ID" value="ANH76446.1"/>
    <property type="molecule type" value="Genomic_DNA"/>
</dbReference>
<organism evidence="2 3">
    <name type="scientific">Ralstonia insidiosa</name>
    <dbReference type="NCBI Taxonomy" id="190721"/>
    <lineage>
        <taxon>Bacteria</taxon>
        <taxon>Pseudomonadati</taxon>
        <taxon>Pseudomonadota</taxon>
        <taxon>Betaproteobacteria</taxon>
        <taxon>Burkholderiales</taxon>
        <taxon>Burkholderiaceae</taxon>
        <taxon>Ralstonia</taxon>
    </lineage>
</organism>
<feature type="region of interest" description="Disordered" evidence="1">
    <location>
        <begin position="70"/>
        <end position="113"/>
    </location>
</feature>
<protein>
    <submittedName>
        <fullName evidence="2">VgrG domain protein</fullName>
    </submittedName>
</protein>
<reference evidence="2 3" key="1">
    <citation type="submission" date="2015-09" db="EMBL/GenBank/DDBJ databases">
        <authorList>
            <person name="Xu Y."/>
            <person name="Nagy A."/>
            <person name="Liu N.T."/>
            <person name="Nou X."/>
        </authorList>
    </citation>
    <scope>NUCLEOTIDE SEQUENCE [LARGE SCALE GENOMIC DNA]</scope>
    <source>
        <strain evidence="2 3">FC1138</strain>
    </source>
</reference>
<evidence type="ECO:0000313" key="3">
    <source>
        <dbReference type="Proteomes" id="UP000077927"/>
    </source>
</evidence>
<sequence>MPIGTTTISHAIDLNYQYDDLEPVQGAPYRIVFSDNTVREGKLDKQGFAREESTPNLPYYVEFGEDERPWKAPPLETSDEYKKAQPEAKRQIEMERQARIAAGDTRAAEDVQQ</sequence>
<gene>
    <name evidence="2" type="ORF">ACS15_5064</name>
</gene>
<evidence type="ECO:0000313" key="2">
    <source>
        <dbReference type="EMBL" id="ANH76446.1"/>
    </source>
</evidence>
<proteinExistence type="predicted"/>